<proteinExistence type="predicted"/>
<protein>
    <submittedName>
        <fullName evidence="1">Uncharacterized protein</fullName>
    </submittedName>
</protein>
<organism evidence="1 3">
    <name type="scientific">Rotaria socialis</name>
    <dbReference type="NCBI Taxonomy" id="392032"/>
    <lineage>
        <taxon>Eukaryota</taxon>
        <taxon>Metazoa</taxon>
        <taxon>Spiralia</taxon>
        <taxon>Gnathifera</taxon>
        <taxon>Rotifera</taxon>
        <taxon>Eurotatoria</taxon>
        <taxon>Bdelloidea</taxon>
        <taxon>Philodinida</taxon>
        <taxon>Philodinidae</taxon>
        <taxon>Rotaria</taxon>
    </lineage>
</organism>
<evidence type="ECO:0000313" key="2">
    <source>
        <dbReference type="EMBL" id="CAF4256672.1"/>
    </source>
</evidence>
<comment type="caution">
    <text evidence="1">The sequence shown here is derived from an EMBL/GenBank/DDBJ whole genome shotgun (WGS) entry which is preliminary data.</text>
</comment>
<dbReference type="EMBL" id="CAJNYU010000718">
    <property type="protein sequence ID" value="CAF3385503.1"/>
    <property type="molecule type" value="Genomic_DNA"/>
</dbReference>
<reference evidence="1" key="1">
    <citation type="submission" date="2021-02" db="EMBL/GenBank/DDBJ databases">
        <authorList>
            <person name="Nowell W R."/>
        </authorList>
    </citation>
    <scope>NUCLEOTIDE SEQUENCE</scope>
</reference>
<dbReference type="Proteomes" id="UP000663862">
    <property type="component" value="Unassembled WGS sequence"/>
</dbReference>
<dbReference type="AlphaFoldDB" id="A0A817Z0K6"/>
<gene>
    <name evidence="1" type="ORF">FME351_LOCUS7656</name>
    <name evidence="2" type="ORF">TSG867_LOCUS3435</name>
</gene>
<evidence type="ECO:0000313" key="3">
    <source>
        <dbReference type="Proteomes" id="UP000663869"/>
    </source>
</evidence>
<dbReference type="Proteomes" id="UP000663869">
    <property type="component" value="Unassembled WGS sequence"/>
</dbReference>
<accession>A0A817Z0K6</accession>
<dbReference type="EMBL" id="CAJOBQ010000102">
    <property type="protein sequence ID" value="CAF4256672.1"/>
    <property type="molecule type" value="Genomic_DNA"/>
</dbReference>
<evidence type="ECO:0000313" key="1">
    <source>
        <dbReference type="EMBL" id="CAF3385503.1"/>
    </source>
</evidence>
<name>A0A817Z0K6_9BILA</name>
<sequence>MSDPSIQTENMSSTIIDDHTSVMGHDLSDTTVTTRTSASWHSVVSDTHLNINLFVRSYSINTWLKNCFIEPDIRLTTAQEWKLRTCVRRLLSLSDIPLKISCIKKNELLTMSKENVSIPFMDQAQQSLSITDASSQILIIQPCDEQRQRINDQLHQLGLYFHILSTSDVNNRLLDVQLFEFYSKGLKNKTIIPILLIKPPKFVFHIPSNTFKISLRSCNSLLELQLSTRENEPIRGYYYRWNETNSNEQMKFQITLEIDHSLMNQFNII</sequence>